<feature type="compositionally biased region" description="Low complexity" evidence="1">
    <location>
        <begin position="1"/>
        <end position="11"/>
    </location>
</feature>
<organism evidence="2">
    <name type="scientific">Arundo donax</name>
    <name type="common">Giant reed</name>
    <name type="synonym">Donax arundinaceus</name>
    <dbReference type="NCBI Taxonomy" id="35708"/>
    <lineage>
        <taxon>Eukaryota</taxon>
        <taxon>Viridiplantae</taxon>
        <taxon>Streptophyta</taxon>
        <taxon>Embryophyta</taxon>
        <taxon>Tracheophyta</taxon>
        <taxon>Spermatophyta</taxon>
        <taxon>Magnoliopsida</taxon>
        <taxon>Liliopsida</taxon>
        <taxon>Poales</taxon>
        <taxon>Poaceae</taxon>
        <taxon>PACMAD clade</taxon>
        <taxon>Arundinoideae</taxon>
        <taxon>Arundineae</taxon>
        <taxon>Arundo</taxon>
    </lineage>
</organism>
<accession>A0A0A8XVB9</accession>
<name>A0A0A8XVB9_ARUDO</name>
<reference evidence="2" key="2">
    <citation type="journal article" date="2015" name="Data Brief">
        <title>Shoot transcriptome of the giant reed, Arundo donax.</title>
        <authorList>
            <person name="Barrero R.A."/>
            <person name="Guerrero F.D."/>
            <person name="Moolhuijzen P."/>
            <person name="Goolsby J.A."/>
            <person name="Tidwell J."/>
            <person name="Bellgard S.E."/>
            <person name="Bellgard M.I."/>
        </authorList>
    </citation>
    <scope>NUCLEOTIDE SEQUENCE</scope>
    <source>
        <tissue evidence="2">Shoot tissue taken approximately 20 cm above the soil surface</tissue>
    </source>
</reference>
<sequence>MGKKTSSPSSSDSKEIVKQKPFRKQRPKSCTFSFK</sequence>
<proteinExistence type="predicted"/>
<feature type="region of interest" description="Disordered" evidence="1">
    <location>
        <begin position="1"/>
        <end position="35"/>
    </location>
</feature>
<reference evidence="2" key="1">
    <citation type="submission" date="2014-09" db="EMBL/GenBank/DDBJ databases">
        <authorList>
            <person name="Magalhaes I.L.F."/>
            <person name="Oliveira U."/>
            <person name="Santos F.R."/>
            <person name="Vidigal T.H.D.A."/>
            <person name="Brescovit A.D."/>
            <person name="Santos A.J."/>
        </authorList>
    </citation>
    <scope>NUCLEOTIDE SEQUENCE</scope>
    <source>
        <tissue evidence="2">Shoot tissue taken approximately 20 cm above the soil surface</tissue>
    </source>
</reference>
<dbReference type="AlphaFoldDB" id="A0A0A8XVB9"/>
<evidence type="ECO:0000313" key="2">
    <source>
        <dbReference type="EMBL" id="JAD17841.1"/>
    </source>
</evidence>
<evidence type="ECO:0000256" key="1">
    <source>
        <dbReference type="SAM" id="MobiDB-lite"/>
    </source>
</evidence>
<dbReference type="EMBL" id="GBRH01280054">
    <property type="protein sequence ID" value="JAD17841.1"/>
    <property type="molecule type" value="Transcribed_RNA"/>
</dbReference>
<protein>
    <submittedName>
        <fullName evidence="2">Uncharacterized protein</fullName>
    </submittedName>
</protein>